<organism evidence="1 2">
    <name type="scientific">Azospirillum oryzae</name>
    <dbReference type="NCBI Taxonomy" id="286727"/>
    <lineage>
        <taxon>Bacteria</taxon>
        <taxon>Pseudomonadati</taxon>
        <taxon>Pseudomonadota</taxon>
        <taxon>Alphaproteobacteria</taxon>
        <taxon>Rhodospirillales</taxon>
        <taxon>Azospirillaceae</taxon>
        <taxon>Azospirillum</taxon>
    </lineage>
</organism>
<dbReference type="EMBL" id="CP054619">
    <property type="protein sequence ID" value="QKS51744.1"/>
    <property type="molecule type" value="Genomic_DNA"/>
</dbReference>
<sequence>MEMLSNGCDFQENYRHIARSPAINIAKIAQFSAITQPLARPLGGGQRAC</sequence>
<evidence type="ECO:0000313" key="2">
    <source>
        <dbReference type="Proteomes" id="UP000509702"/>
    </source>
</evidence>
<evidence type="ECO:0000313" key="1">
    <source>
        <dbReference type="EMBL" id="QKS51744.1"/>
    </source>
</evidence>
<dbReference type="RefSeq" id="WP_174757251.1">
    <property type="nucleotide sequence ID" value="NZ_CP054619.1"/>
</dbReference>
<reference evidence="1 2" key="1">
    <citation type="submission" date="2020-06" db="EMBL/GenBank/DDBJ databases">
        <title>Complete genome of Azosprillum oryzae KACC14407.</title>
        <authorList>
            <person name="Kim M."/>
            <person name="Park Y.-J."/>
            <person name="Shin J.-H."/>
        </authorList>
    </citation>
    <scope>NUCLEOTIDE SEQUENCE [LARGE SCALE GENOMIC DNA]</scope>
    <source>
        <strain evidence="1 2">KACC 14407</strain>
    </source>
</reference>
<name>A0A6N1ARG6_9PROT</name>
<keyword evidence="2" id="KW-1185">Reference proteome</keyword>
<dbReference type="Proteomes" id="UP000509702">
    <property type="component" value="Chromosome"/>
</dbReference>
<dbReference type="KEGG" id="aoz:HUE56_14920"/>
<proteinExistence type="predicted"/>
<dbReference type="AlphaFoldDB" id="A0A6N1ARG6"/>
<gene>
    <name evidence="1" type="ORF">HUE56_14920</name>
</gene>
<protein>
    <submittedName>
        <fullName evidence="1">Uncharacterized protein</fullName>
    </submittedName>
</protein>
<accession>A0A6N1ARG6</accession>